<feature type="signal peptide" evidence="4">
    <location>
        <begin position="1"/>
        <end position="20"/>
    </location>
</feature>
<dbReference type="RefSeq" id="WP_172442227.1">
    <property type="nucleotide sequence ID" value="NZ_JACHXB010000001.1"/>
</dbReference>
<dbReference type="Pfam" id="PF02412">
    <property type="entry name" value="TSP_3"/>
    <property type="match status" value="2"/>
</dbReference>
<dbReference type="AlphaFoldDB" id="A0A285E5Z6"/>
<dbReference type="PROSITE" id="PS51234">
    <property type="entry name" value="TSP3"/>
    <property type="match status" value="1"/>
</dbReference>
<dbReference type="PANTHER" id="PTHR10199">
    <property type="entry name" value="THROMBOSPONDIN"/>
    <property type="match status" value="1"/>
</dbReference>
<evidence type="ECO:0000313" key="7">
    <source>
        <dbReference type="Proteomes" id="UP000219514"/>
    </source>
</evidence>
<evidence type="ECO:0000256" key="1">
    <source>
        <dbReference type="ARBA" id="ARBA00022729"/>
    </source>
</evidence>
<feature type="domain" description="FIMAH" evidence="5">
    <location>
        <begin position="911"/>
        <end position="988"/>
    </location>
</feature>
<proteinExistence type="predicted"/>
<dbReference type="InterPro" id="IPR054470">
    <property type="entry name" value="FIMAH_dom"/>
</dbReference>
<gene>
    <name evidence="6" type="ORF">SAMN06893097_101238</name>
</gene>
<dbReference type="InterPro" id="IPR013783">
    <property type="entry name" value="Ig-like_fold"/>
</dbReference>
<feature type="compositionally biased region" description="Acidic residues" evidence="3">
    <location>
        <begin position="359"/>
        <end position="376"/>
    </location>
</feature>
<dbReference type="EMBL" id="OBDO01000001">
    <property type="protein sequence ID" value="SNX94445.1"/>
    <property type="molecule type" value="Genomic_DNA"/>
</dbReference>
<dbReference type="Gene3D" id="4.10.1080.10">
    <property type="entry name" value="TSP type-3 repeat"/>
    <property type="match status" value="1"/>
</dbReference>
<dbReference type="Gene3D" id="3.20.20.370">
    <property type="entry name" value="Glycoside hydrolase/deacetylase"/>
    <property type="match status" value="1"/>
</dbReference>
<evidence type="ECO:0000256" key="3">
    <source>
        <dbReference type="SAM" id="MobiDB-lite"/>
    </source>
</evidence>
<feature type="chain" id="PRO_5039421211" evidence="4">
    <location>
        <begin position="21"/>
        <end position="992"/>
    </location>
</feature>
<keyword evidence="7" id="KW-1185">Reference proteome</keyword>
<dbReference type="PANTHER" id="PTHR10199:SF100">
    <property type="entry name" value="THROMBOSPONDIN, ISOFORM A"/>
    <property type="match status" value="1"/>
</dbReference>
<evidence type="ECO:0000259" key="5">
    <source>
        <dbReference type="Pfam" id="PF22888"/>
    </source>
</evidence>
<keyword evidence="1 4" id="KW-0732">Signal</keyword>
<keyword evidence="2" id="KW-0106">Calcium</keyword>
<dbReference type="InterPro" id="IPR028994">
    <property type="entry name" value="Integrin_alpha_N"/>
</dbReference>
<evidence type="ECO:0000256" key="2">
    <source>
        <dbReference type="ARBA" id="ARBA00022837"/>
    </source>
</evidence>
<feature type="compositionally biased region" description="Basic and acidic residues" evidence="3">
    <location>
        <begin position="391"/>
        <end position="413"/>
    </location>
</feature>
<sequence>MLLAGLALAGAMVVPGQQLAGAAPVPWEYDTTVDLVALTKDHAPAPTVVDWDGDGRDDLVLGLRTAEQFGGVAVATRGPDGGLGPLASVFTAGSVSSVAGSVSFVRPSVTDWNGDGRNDLLFGTLTGSKGVHLCLAAATGVDGGSCGQLRTTSGALVGGTTGSSTAYVSPEVVDWDRDGDADLLVGTGGVANEKAVRLYANVGTATVPVLEDPRTVVSRSTSGLGTESYFEPTVVDIDDDGRRDLLVAGSRDGTTQQFSLRQCLNSGTDAAPAFRSCTSRSLPGLVHNVVDTADWDGDGYLDLVRGFHSAFVDNPVTMLHGEAPDTDGDGLSDSLDNCPTTPNEPDLELDNANPAQLDTDGDGAGDACDPDDDGDATADGADNCPWTPNRDQADGDGDGRGDRCDARDDRTDHPGAGSYEVQMADRIGWGRKPVITQRADAMSVGYRQEIAEALTDESLARGLPFSLAVIPWDTQRFGAARGSAYLDEVIDDPNFEAVQHGTYHTCVYSPYVEEHGTSAAEFDCGMDAARSYNLMRVGHDAMLETVDFGRASHQLSGFVPPTDAYDAAAGEAIQALGYRWVASAWYAETPRFTYVDDTGLVHLPWSQIACGNGAASWTDCQRTDTQGMAAHSGVDCDDPEVCTPTRDGKDYSDWEQYASTSLADRCRNDFERYGVCSVLYELTSFDGDFRTGALDPVAFAGFQQTLTELQHLAADSGAVFMTLGDYAAALQAEDSVAPAIEIATPGERSYGYQETLTVDVAVSDDLSGIHEAVILLDGAAVEDGASIDLSSFSLGEHTLQVTAADVAGNTSSSSVTFTVVDSVPPTISIASPTAADYEHHEVVPVDVEVGDAKSGIGDVRITLDGADVADGAALDLLELPLGEHTLSVEARDESDNVSRQSVTFAVRASLTSLQATLERYAAEGVIVGQGLVRSLERELAAAEAAFDRGRISAAANQLRAFAQHVRAREDKDIPSAAAELLVTDATVVVTDL</sequence>
<dbReference type="GO" id="GO:0007155">
    <property type="term" value="P:cell adhesion"/>
    <property type="evidence" value="ECO:0007669"/>
    <property type="project" value="InterPro"/>
</dbReference>
<feature type="region of interest" description="Disordered" evidence="3">
    <location>
        <begin position="319"/>
        <end position="417"/>
    </location>
</feature>
<dbReference type="SUPFAM" id="SSF103647">
    <property type="entry name" value="TSP type-3 repeat"/>
    <property type="match status" value="1"/>
</dbReference>
<organism evidence="6 7">
    <name type="scientific">Geodermatophilus sabuli</name>
    <dbReference type="NCBI Taxonomy" id="1564158"/>
    <lineage>
        <taxon>Bacteria</taxon>
        <taxon>Bacillati</taxon>
        <taxon>Actinomycetota</taxon>
        <taxon>Actinomycetes</taxon>
        <taxon>Geodermatophilales</taxon>
        <taxon>Geodermatophilaceae</taxon>
        <taxon>Geodermatophilus</taxon>
    </lineage>
</organism>
<evidence type="ECO:0000256" key="4">
    <source>
        <dbReference type="SAM" id="SignalP"/>
    </source>
</evidence>
<dbReference type="Proteomes" id="UP000219514">
    <property type="component" value="Unassembled WGS sequence"/>
</dbReference>
<dbReference type="InterPro" id="IPR017897">
    <property type="entry name" value="Thrombospondin_3_rpt"/>
</dbReference>
<dbReference type="InterPro" id="IPR003367">
    <property type="entry name" value="Thrombospondin_3-like_rpt"/>
</dbReference>
<dbReference type="Gene3D" id="2.60.40.10">
    <property type="entry name" value="Immunoglobulins"/>
    <property type="match status" value="2"/>
</dbReference>
<accession>A0A285E5Z6</accession>
<reference evidence="6 7" key="1">
    <citation type="submission" date="2017-09" db="EMBL/GenBank/DDBJ databases">
        <authorList>
            <person name="Ehlers B."/>
            <person name="Leendertz F.H."/>
        </authorList>
    </citation>
    <scope>NUCLEOTIDE SEQUENCE [LARGE SCALE GENOMIC DNA]</scope>
    <source>
        <strain evidence="6 7">DSM 46844</strain>
    </source>
</reference>
<dbReference type="GO" id="GO:0005975">
    <property type="term" value="P:carbohydrate metabolic process"/>
    <property type="evidence" value="ECO:0007669"/>
    <property type="project" value="UniProtKB-ARBA"/>
</dbReference>
<dbReference type="GO" id="GO:0005509">
    <property type="term" value="F:calcium ion binding"/>
    <property type="evidence" value="ECO:0007669"/>
    <property type="project" value="InterPro"/>
</dbReference>
<name>A0A285E5Z6_9ACTN</name>
<protein>
    <submittedName>
        <fullName evidence="6">Thrombospondin type 3 repeat-containing protein</fullName>
    </submittedName>
</protein>
<dbReference type="SUPFAM" id="SSF69318">
    <property type="entry name" value="Integrin alpha N-terminal domain"/>
    <property type="match status" value="1"/>
</dbReference>
<dbReference type="Gene3D" id="2.130.10.130">
    <property type="entry name" value="Integrin alpha, N-terminal"/>
    <property type="match status" value="1"/>
</dbReference>
<dbReference type="InterPro" id="IPR028974">
    <property type="entry name" value="TSP_type-3_rpt"/>
</dbReference>
<dbReference type="Pfam" id="PF22888">
    <property type="entry name" value="FIMAH"/>
    <property type="match status" value="1"/>
</dbReference>
<evidence type="ECO:0000313" key="6">
    <source>
        <dbReference type="EMBL" id="SNX94445.1"/>
    </source>
</evidence>